<dbReference type="Pfam" id="PF10604">
    <property type="entry name" value="Polyketide_cyc2"/>
    <property type="match status" value="1"/>
</dbReference>
<dbReference type="RefSeq" id="WP_147983199.1">
    <property type="nucleotide sequence ID" value="NZ_RDBM01000026.1"/>
</dbReference>
<gene>
    <name evidence="1" type="ORF">EAO74_08255</name>
</gene>
<dbReference type="EMBL" id="RDBM01000026">
    <property type="protein sequence ID" value="TXS31893.1"/>
    <property type="molecule type" value="Genomic_DNA"/>
</dbReference>
<comment type="caution">
    <text evidence="1">The sequence shown here is derived from an EMBL/GenBank/DDBJ whole genome shotgun (WGS) entry which is preliminary data.</text>
</comment>
<accession>A0A652L742</accession>
<evidence type="ECO:0000313" key="1">
    <source>
        <dbReference type="EMBL" id="TXS31893.1"/>
    </source>
</evidence>
<proteinExistence type="predicted"/>
<dbReference type="Gene3D" id="3.30.530.20">
    <property type="match status" value="1"/>
</dbReference>
<protein>
    <submittedName>
        <fullName evidence="1">SRPBCC family protein</fullName>
    </submittedName>
</protein>
<reference evidence="1" key="1">
    <citation type="submission" date="2018-10" db="EMBL/GenBank/DDBJ databases">
        <authorList>
            <person name="Hariharan J."/>
            <person name="Choudoir M.J."/>
            <person name="Diebold P."/>
            <person name="Panke-Buisse K."/>
            <person name="Campbell A.N."/>
            <person name="Buckley D.H."/>
        </authorList>
    </citation>
    <scope>NUCLEOTIDE SEQUENCE</scope>
    <source>
        <strain evidence="1">Gb1</strain>
    </source>
</reference>
<name>A0A652L742_9ACTN</name>
<organism evidence="1">
    <name type="scientific">Streptomyces sp. gb1(2016)</name>
    <dbReference type="NCBI Taxonomy" id="1828321"/>
    <lineage>
        <taxon>Bacteria</taxon>
        <taxon>Bacillati</taxon>
        <taxon>Actinomycetota</taxon>
        <taxon>Actinomycetes</taxon>
        <taxon>Kitasatosporales</taxon>
        <taxon>Streptomycetaceae</taxon>
        <taxon>Streptomyces</taxon>
    </lineage>
</organism>
<dbReference type="InterPro" id="IPR023393">
    <property type="entry name" value="START-like_dom_sf"/>
</dbReference>
<dbReference type="InterPro" id="IPR019587">
    <property type="entry name" value="Polyketide_cyclase/dehydratase"/>
</dbReference>
<dbReference type="SUPFAM" id="SSF55961">
    <property type="entry name" value="Bet v1-like"/>
    <property type="match status" value="1"/>
</dbReference>
<dbReference type="AlphaFoldDB" id="A0A652L742"/>
<sequence>MSSLAVTASSHSSASAAIVYAALLDAESWPLWSAYADVEWDVPAGVDRPARVDDLRTIRSLTGRVCCRERVVDMVPDQRFSYEQAAGLFTSHRGSVDLARAPHGGTDITWSATYRHTLPLLDMLRRRRLQVWVQDLASYANSIVSRNS</sequence>